<feature type="active site" description="Nucleophile" evidence="1">
    <location>
        <position position="313"/>
    </location>
</feature>
<accession>A0A8J8WJH9</accession>
<dbReference type="GO" id="GO:0005737">
    <property type="term" value="C:cytoplasm"/>
    <property type="evidence" value="ECO:0007669"/>
    <property type="project" value="TreeGrafter"/>
</dbReference>
<evidence type="ECO:0000313" key="5">
    <source>
        <dbReference type="Proteomes" id="UP000631181"/>
    </source>
</evidence>
<dbReference type="OrthoDB" id="77601at2759"/>
<keyword evidence="5" id="KW-1185">Reference proteome</keyword>
<protein>
    <submittedName>
        <fullName evidence="4">Threonine aspartase family protein</fullName>
        <ecNumber evidence="4">3.4.25.-</ecNumber>
    </submittedName>
</protein>
<evidence type="ECO:0000313" key="4">
    <source>
        <dbReference type="EMBL" id="KAF7715583.1"/>
    </source>
</evidence>
<feature type="region of interest" description="Disordered" evidence="3">
    <location>
        <begin position="198"/>
        <end position="293"/>
    </location>
</feature>
<dbReference type="CDD" id="cd04514">
    <property type="entry name" value="Taspase1_like"/>
    <property type="match status" value="1"/>
</dbReference>
<proteinExistence type="predicted"/>
<name>A0A8J8WJH9_9EURO</name>
<dbReference type="EC" id="3.4.25.-" evidence="4"/>
<keyword evidence="4" id="KW-0378">Hydrolase</keyword>
<evidence type="ECO:0000256" key="3">
    <source>
        <dbReference type="SAM" id="MobiDB-lite"/>
    </source>
</evidence>
<reference evidence="4" key="1">
    <citation type="journal article" date="2020" name="Front. Microbiol.">
        <title>Gene regulatory networks of Penicillium echinulatum 2HH and Penicillium oxalicum 114-2 inferred by a computational biology approach.</title>
        <authorList>
            <person name="Lenz A.R."/>
            <person name="Galan-Vasquez E."/>
            <person name="Balbinot E."/>
            <person name="De Abreu F.P."/>
            <person name="De Oliveira N.S."/>
            <person name="Da Rosa L.O."/>
            <person name="De Avila E Silva S."/>
            <person name="Camassola M."/>
            <person name="Dillon A.J.P."/>
            <person name="Perez-Rueda E."/>
        </authorList>
    </citation>
    <scope>NUCLEOTIDE SEQUENCE</scope>
    <source>
        <strain evidence="4">S1M29</strain>
    </source>
</reference>
<dbReference type="Pfam" id="PF01112">
    <property type="entry name" value="Asparaginase_2"/>
    <property type="match status" value="2"/>
</dbReference>
<evidence type="ECO:0000256" key="2">
    <source>
        <dbReference type="PIRSR" id="PIRSR600246-3"/>
    </source>
</evidence>
<dbReference type="InterPro" id="IPR029055">
    <property type="entry name" value="Ntn_hydrolases_N"/>
</dbReference>
<sequence length="505" mass="53430">MASLRQTEHLYAIFVHAGAGYHSRDNEEMHLEACKNAAEAGMNILRSGGTAVDAVEVAIMTFEDTPVTNSGYGSNLTSSGEVEGDATIVDHFGRSGACGAVPTVKNPIMLARKIYDQAHSAPGISRIPPNLLVGQGAADFAWDNGLLLVDPEHLIAPGPRARHETWCKDVAAFESKNPDSGKRKKFLKWIRRPGIRTLDQTDIPESDTERVSPASGDSRVHGNGSIRIGRPESPEDSDGHDSDGHGSGFHSESPEVVSGSSQECSESASADCKSDPKAYQQNAPPNDDQANSRAGLANLMDPKIDNNDKITDTVGVIAVDSLGNIAAGSSSGGIGMKHRGRVGPAALVGIGTYVLPANPDDPDKTTVATCTSGTGEHIASTLAASTAARRIYYSQRKNSEGHLVSVCEEEALADMIKHDYHGHPALINTEIEGSIGIMSVKKDIEGISFIFAHSSDSFALASMSSSDEEPSCLMSRITRSGATALGGLYFEYPAAGIRLQTQDFD</sequence>
<gene>
    <name evidence="4" type="ORF">PECM_006729</name>
</gene>
<feature type="compositionally biased region" description="Basic and acidic residues" evidence="3">
    <location>
        <begin position="229"/>
        <end position="244"/>
    </location>
</feature>
<feature type="compositionally biased region" description="Low complexity" evidence="3">
    <location>
        <begin position="248"/>
        <end position="270"/>
    </location>
</feature>
<comment type="caution">
    <text evidence="4">The sequence shown here is derived from an EMBL/GenBank/DDBJ whole genome shotgun (WGS) entry which is preliminary data.</text>
</comment>
<dbReference type="Proteomes" id="UP000631181">
    <property type="component" value="Unassembled WGS sequence"/>
</dbReference>
<dbReference type="PANTHER" id="PTHR10188">
    <property type="entry name" value="L-ASPARAGINASE"/>
    <property type="match status" value="1"/>
</dbReference>
<dbReference type="GO" id="GO:0051604">
    <property type="term" value="P:protein maturation"/>
    <property type="evidence" value="ECO:0007669"/>
    <property type="project" value="TreeGrafter"/>
</dbReference>
<organism evidence="4 5">
    <name type="scientific">Penicillium ucsense</name>
    <dbReference type="NCBI Taxonomy" id="2839758"/>
    <lineage>
        <taxon>Eukaryota</taxon>
        <taxon>Fungi</taxon>
        <taxon>Dikarya</taxon>
        <taxon>Ascomycota</taxon>
        <taxon>Pezizomycotina</taxon>
        <taxon>Eurotiomycetes</taxon>
        <taxon>Eurotiomycetidae</taxon>
        <taxon>Eurotiales</taxon>
        <taxon>Aspergillaceae</taxon>
        <taxon>Penicillium</taxon>
    </lineage>
</organism>
<dbReference type="PANTHER" id="PTHR10188:SF8">
    <property type="entry name" value="THREONINE ASPARTASE 1"/>
    <property type="match status" value="1"/>
</dbReference>
<dbReference type="SUPFAM" id="SSF56235">
    <property type="entry name" value="N-terminal nucleophile aminohydrolases (Ntn hydrolases)"/>
    <property type="match status" value="1"/>
</dbReference>
<feature type="site" description="Cleavage; by autolysis" evidence="2">
    <location>
        <begin position="312"/>
        <end position="313"/>
    </location>
</feature>
<feature type="compositionally biased region" description="Polar residues" evidence="3">
    <location>
        <begin position="279"/>
        <end position="292"/>
    </location>
</feature>
<dbReference type="InterPro" id="IPR037464">
    <property type="entry name" value="Taspase1"/>
</dbReference>
<dbReference type="FunFam" id="3.60.20.30:FF:000007">
    <property type="entry name" value="Similar to threonine aspartase"/>
    <property type="match status" value="1"/>
</dbReference>
<dbReference type="AlphaFoldDB" id="A0A8J8WJH9"/>
<dbReference type="EMBL" id="WIWV01000056">
    <property type="protein sequence ID" value="KAF7715583.1"/>
    <property type="molecule type" value="Genomic_DNA"/>
</dbReference>
<dbReference type="Gene3D" id="3.60.20.30">
    <property type="entry name" value="(Glycosyl)asparaginase"/>
    <property type="match status" value="1"/>
</dbReference>
<evidence type="ECO:0000256" key="1">
    <source>
        <dbReference type="PIRSR" id="PIRSR600246-1"/>
    </source>
</evidence>
<dbReference type="GO" id="GO:0004298">
    <property type="term" value="F:threonine-type endopeptidase activity"/>
    <property type="evidence" value="ECO:0007669"/>
    <property type="project" value="InterPro"/>
</dbReference>
<dbReference type="InterPro" id="IPR000246">
    <property type="entry name" value="Peptidase_T2"/>
</dbReference>